<evidence type="ECO:0000259" key="8">
    <source>
        <dbReference type="PROSITE" id="PS50842"/>
    </source>
</evidence>
<evidence type="ECO:0000256" key="4">
    <source>
        <dbReference type="ARBA" id="ARBA00022729"/>
    </source>
</evidence>
<dbReference type="Pfam" id="PF01357">
    <property type="entry name" value="Expansin_C"/>
    <property type="match status" value="1"/>
</dbReference>
<feature type="domain" description="Expansin-like CBD" evidence="9">
    <location>
        <begin position="204"/>
        <end position="284"/>
    </location>
</feature>
<name>A0A803L694_CHEQI</name>
<dbReference type="RefSeq" id="XP_021768307.1">
    <property type="nucleotide sequence ID" value="XM_021912615.1"/>
</dbReference>
<keyword evidence="2 7" id="KW-0134">Cell wall</keyword>
<dbReference type="CDD" id="cd22274">
    <property type="entry name" value="DPBB_EXPA_N"/>
    <property type="match status" value="1"/>
</dbReference>
<dbReference type="Gene3D" id="2.40.40.10">
    <property type="entry name" value="RlpA-like domain"/>
    <property type="match status" value="1"/>
</dbReference>
<evidence type="ECO:0000256" key="7">
    <source>
        <dbReference type="RuleBase" id="RU365023"/>
    </source>
</evidence>
<dbReference type="InterPro" id="IPR036749">
    <property type="entry name" value="Expansin_CBD_sf"/>
</dbReference>
<feature type="domain" description="Expansin-like EG45" evidence="8">
    <location>
        <begin position="81"/>
        <end position="194"/>
    </location>
</feature>
<dbReference type="InterPro" id="IPR007118">
    <property type="entry name" value="Expan_Lol_pI"/>
</dbReference>
<comment type="subcellular location">
    <subcellularLocation>
        <location evidence="7">Secreted</location>
        <location evidence="7">Cell wall</location>
    </subcellularLocation>
    <subcellularLocation>
        <location evidence="7">Membrane</location>
        <topology evidence="7">Peripheral membrane protein</topology>
    </subcellularLocation>
</comment>
<dbReference type="OrthoDB" id="1652686at2759"/>
<dbReference type="PANTHER" id="PTHR31867">
    <property type="entry name" value="EXPANSIN-A15"/>
    <property type="match status" value="1"/>
</dbReference>
<comment type="similarity">
    <text evidence="1 7">Belongs to the expansin family. Expansin A subfamily.</text>
</comment>
<dbReference type="PRINTS" id="PR01225">
    <property type="entry name" value="EXPANSNFAMLY"/>
</dbReference>
<dbReference type="GO" id="GO:0005576">
    <property type="term" value="C:extracellular region"/>
    <property type="evidence" value="ECO:0007669"/>
    <property type="project" value="InterPro"/>
</dbReference>
<evidence type="ECO:0000256" key="6">
    <source>
        <dbReference type="ARBA" id="ARBA00023316"/>
    </source>
</evidence>
<dbReference type="InterPro" id="IPR036908">
    <property type="entry name" value="RlpA-like_sf"/>
</dbReference>
<dbReference type="InterPro" id="IPR007117">
    <property type="entry name" value="Expansin_CBD"/>
</dbReference>
<evidence type="ECO:0000313" key="10">
    <source>
        <dbReference type="EnsemblPlants" id="AUR62007383-RA:cds"/>
    </source>
</evidence>
<dbReference type="InterPro" id="IPR002963">
    <property type="entry name" value="Expansin"/>
</dbReference>
<dbReference type="SMART" id="SM00837">
    <property type="entry name" value="DPBB_1"/>
    <property type="match status" value="1"/>
</dbReference>
<dbReference type="Pfam" id="PF03330">
    <property type="entry name" value="DPBB_1"/>
    <property type="match status" value="1"/>
</dbReference>
<keyword evidence="11" id="KW-1185">Reference proteome</keyword>
<reference evidence="10" key="1">
    <citation type="journal article" date="2017" name="Nature">
        <title>The genome of Chenopodium quinoa.</title>
        <authorList>
            <person name="Jarvis D.E."/>
            <person name="Ho Y.S."/>
            <person name="Lightfoot D.J."/>
            <person name="Schmoeckel S.M."/>
            <person name="Li B."/>
            <person name="Borm T.J.A."/>
            <person name="Ohyanagi H."/>
            <person name="Mineta K."/>
            <person name="Michell C.T."/>
            <person name="Saber N."/>
            <person name="Kharbatia N.M."/>
            <person name="Rupper R.R."/>
            <person name="Sharp A.R."/>
            <person name="Dally N."/>
            <person name="Boughton B.A."/>
            <person name="Woo Y.H."/>
            <person name="Gao G."/>
            <person name="Schijlen E.G.W.M."/>
            <person name="Guo X."/>
            <person name="Momin A.A."/>
            <person name="Negrao S."/>
            <person name="Al-Babili S."/>
            <person name="Gehring C."/>
            <person name="Roessner U."/>
            <person name="Jung C."/>
            <person name="Murphy K."/>
            <person name="Arold S.T."/>
            <person name="Gojobori T."/>
            <person name="van der Linden C.G."/>
            <person name="van Loo E.N."/>
            <person name="Jellen E.N."/>
            <person name="Maughan P.J."/>
            <person name="Tester M."/>
        </authorList>
    </citation>
    <scope>NUCLEOTIDE SEQUENCE [LARGE SCALE GENOMIC DNA]</scope>
    <source>
        <strain evidence="10">cv. PI 614886</strain>
    </source>
</reference>
<dbReference type="InterPro" id="IPR009009">
    <property type="entry name" value="RlpA-like_DPBB"/>
</dbReference>
<sequence>MGREMIMRSSANLGSFNCLLVVVLTTTIVMSSMIVDGYYGYNDYNAPPSAPPGAPVYKPSTDWIYAHATFYGDESVSETMGGACGYGNLHDNGYGIATAAVSSVMFNNGEICGACYEIKCVESKWCYKDGPIIKITATNLCPPNWYQSADDGGWCNPPRSHFDLSKLMFMKIAEWTAGIVPVQYRRVPCIRQGGIRYQFQGNPYWLLVYVMNVGGSGDVEKMWVKGSKSIEWICMTRNWGASFQVFSELGGQSLSFKVKNGAGHTLVDYDVAPSYWSTSQTYEGRINFY</sequence>
<evidence type="ECO:0000259" key="9">
    <source>
        <dbReference type="PROSITE" id="PS50843"/>
    </source>
</evidence>
<evidence type="ECO:0000256" key="2">
    <source>
        <dbReference type="ARBA" id="ARBA00022512"/>
    </source>
</evidence>
<evidence type="ECO:0000256" key="3">
    <source>
        <dbReference type="ARBA" id="ARBA00022525"/>
    </source>
</evidence>
<evidence type="ECO:0000256" key="1">
    <source>
        <dbReference type="ARBA" id="ARBA00005392"/>
    </source>
</evidence>
<dbReference type="EnsemblPlants" id="AUR62007383-RA">
    <property type="protein sequence ID" value="AUR62007383-RA:cds"/>
    <property type="gene ID" value="AUR62007383"/>
</dbReference>
<dbReference type="Gene3D" id="2.60.40.760">
    <property type="entry name" value="Expansin, cellulose-binding-like domain"/>
    <property type="match status" value="1"/>
</dbReference>
<dbReference type="PROSITE" id="PS50842">
    <property type="entry name" value="EXPANSIN_EG45"/>
    <property type="match status" value="1"/>
</dbReference>
<dbReference type="InterPro" id="IPR007112">
    <property type="entry name" value="Expansin/allergen_DPBB_dom"/>
</dbReference>
<dbReference type="SUPFAM" id="SSF49590">
    <property type="entry name" value="PHL pollen allergen"/>
    <property type="match status" value="1"/>
</dbReference>
<dbReference type="GO" id="GO:0009653">
    <property type="term" value="P:anatomical structure morphogenesis"/>
    <property type="evidence" value="ECO:0007669"/>
    <property type="project" value="UniProtKB-ARBA"/>
</dbReference>
<proteinExistence type="inferred from homology"/>
<dbReference type="Gramene" id="AUR62007383-RA">
    <property type="protein sequence ID" value="AUR62007383-RA:cds"/>
    <property type="gene ID" value="AUR62007383"/>
</dbReference>
<keyword evidence="3 7" id="KW-0964">Secreted</keyword>
<keyword evidence="6 7" id="KW-0961">Cell wall biogenesis/degradation</keyword>
<keyword evidence="4" id="KW-0732">Signal</keyword>
<dbReference type="SMR" id="A0A803L694"/>
<organism evidence="10 11">
    <name type="scientific">Chenopodium quinoa</name>
    <name type="common">Quinoa</name>
    <dbReference type="NCBI Taxonomy" id="63459"/>
    <lineage>
        <taxon>Eukaryota</taxon>
        <taxon>Viridiplantae</taxon>
        <taxon>Streptophyta</taxon>
        <taxon>Embryophyta</taxon>
        <taxon>Tracheophyta</taxon>
        <taxon>Spermatophyta</taxon>
        <taxon>Magnoliopsida</taxon>
        <taxon>eudicotyledons</taxon>
        <taxon>Gunneridae</taxon>
        <taxon>Pentapetalae</taxon>
        <taxon>Caryophyllales</taxon>
        <taxon>Chenopodiaceae</taxon>
        <taxon>Chenopodioideae</taxon>
        <taxon>Atripliceae</taxon>
        <taxon>Chenopodium</taxon>
    </lineage>
</organism>
<dbReference type="AlphaFoldDB" id="A0A803L694"/>
<dbReference type="GO" id="GO:0009664">
    <property type="term" value="P:plant-type cell wall organization"/>
    <property type="evidence" value="ECO:0007669"/>
    <property type="project" value="InterPro"/>
</dbReference>
<comment type="function">
    <text evidence="7">Causes loosening and extension of plant cell walls by disrupting non-covalent bonding between cellulose microfibrils and matrix glucans. No enzymatic activity has been found.</text>
</comment>
<gene>
    <name evidence="10" type="primary">LOC110732650</name>
</gene>
<accession>A0A803L694</accession>
<dbReference type="PROSITE" id="PS50843">
    <property type="entry name" value="EXPANSIN_CBD"/>
    <property type="match status" value="1"/>
</dbReference>
<dbReference type="GeneID" id="110732650"/>
<protein>
    <recommendedName>
        <fullName evidence="7">Expansin</fullName>
    </recommendedName>
</protein>
<reference evidence="10" key="2">
    <citation type="submission" date="2021-03" db="UniProtKB">
        <authorList>
            <consortium name="EnsemblPlants"/>
        </authorList>
    </citation>
    <scope>IDENTIFICATION</scope>
</reference>
<evidence type="ECO:0000313" key="11">
    <source>
        <dbReference type="Proteomes" id="UP000596660"/>
    </source>
</evidence>
<dbReference type="Proteomes" id="UP000596660">
    <property type="component" value="Unplaced"/>
</dbReference>
<dbReference type="KEGG" id="cqi:110732650"/>
<evidence type="ECO:0000256" key="5">
    <source>
        <dbReference type="ARBA" id="ARBA00023136"/>
    </source>
</evidence>
<dbReference type="PRINTS" id="PR01226">
    <property type="entry name" value="EXPANSIN"/>
</dbReference>
<keyword evidence="5" id="KW-0472">Membrane</keyword>
<dbReference type="GO" id="GO:0016020">
    <property type="term" value="C:membrane"/>
    <property type="evidence" value="ECO:0007669"/>
    <property type="project" value="UniProtKB-SubCell"/>
</dbReference>
<dbReference type="SUPFAM" id="SSF50685">
    <property type="entry name" value="Barwin-like endoglucanases"/>
    <property type="match status" value="1"/>
</dbReference>